<dbReference type="Gramene" id="PGSC0003DMT400006334">
    <property type="protein sequence ID" value="PGSC0003DMT400006334"/>
    <property type="gene ID" value="PGSC0003DMG400002477"/>
</dbReference>
<keyword evidence="2" id="KW-1185">Reference proteome</keyword>
<sequence>MTFPKIDRNRETYKANITCCGAANRVLRSQVYTRTEMSLNTLKTRIPTEIERE</sequence>
<dbReference type="PaxDb" id="4113-PGSC0003DMT400006334"/>
<dbReference type="InParanoid" id="M0ZR57"/>
<dbReference type="Proteomes" id="UP000011115">
    <property type="component" value="Unassembled WGS sequence"/>
</dbReference>
<reference evidence="2" key="1">
    <citation type="journal article" date="2011" name="Nature">
        <title>Genome sequence and analysis of the tuber crop potato.</title>
        <authorList>
            <consortium name="The Potato Genome Sequencing Consortium"/>
        </authorList>
    </citation>
    <scope>NUCLEOTIDE SEQUENCE [LARGE SCALE GENOMIC DNA]</scope>
    <source>
        <strain evidence="2">cv. DM1-3 516 R44</strain>
    </source>
</reference>
<evidence type="ECO:0000313" key="2">
    <source>
        <dbReference type="Proteomes" id="UP000011115"/>
    </source>
</evidence>
<reference evidence="1" key="2">
    <citation type="submission" date="2015-06" db="UniProtKB">
        <authorList>
            <consortium name="EnsemblPlants"/>
        </authorList>
    </citation>
    <scope>IDENTIFICATION</scope>
    <source>
        <strain evidence="1">DM1-3 516 R44</strain>
    </source>
</reference>
<dbReference type="AlphaFoldDB" id="M0ZR57"/>
<organism evidence="1 2">
    <name type="scientific">Solanum tuberosum</name>
    <name type="common">Potato</name>
    <dbReference type="NCBI Taxonomy" id="4113"/>
    <lineage>
        <taxon>Eukaryota</taxon>
        <taxon>Viridiplantae</taxon>
        <taxon>Streptophyta</taxon>
        <taxon>Embryophyta</taxon>
        <taxon>Tracheophyta</taxon>
        <taxon>Spermatophyta</taxon>
        <taxon>Magnoliopsida</taxon>
        <taxon>eudicotyledons</taxon>
        <taxon>Gunneridae</taxon>
        <taxon>Pentapetalae</taxon>
        <taxon>asterids</taxon>
        <taxon>lamiids</taxon>
        <taxon>Solanales</taxon>
        <taxon>Solanaceae</taxon>
        <taxon>Solanoideae</taxon>
        <taxon>Solaneae</taxon>
        <taxon>Solanum</taxon>
    </lineage>
</organism>
<name>M0ZR57_SOLTU</name>
<protein>
    <submittedName>
        <fullName evidence="1">Uncharacterized protein</fullName>
    </submittedName>
</protein>
<evidence type="ECO:0000313" key="1">
    <source>
        <dbReference type="EnsemblPlants" id="PGSC0003DMT400006334"/>
    </source>
</evidence>
<proteinExistence type="predicted"/>
<accession>M0ZR57</accession>
<dbReference type="EnsemblPlants" id="PGSC0003DMT400006334">
    <property type="protein sequence ID" value="PGSC0003DMT400006334"/>
    <property type="gene ID" value="PGSC0003DMG400002477"/>
</dbReference>
<dbReference type="HOGENOM" id="CLU_3072412_0_0_1"/>